<organism evidence="2 3">
    <name type="scientific">Paenibacillus cineris</name>
    <dbReference type="NCBI Taxonomy" id="237530"/>
    <lineage>
        <taxon>Bacteria</taxon>
        <taxon>Bacillati</taxon>
        <taxon>Bacillota</taxon>
        <taxon>Bacilli</taxon>
        <taxon>Bacillales</taxon>
        <taxon>Paenibacillaceae</taxon>
        <taxon>Paenibacillus</taxon>
    </lineage>
</organism>
<feature type="transmembrane region" description="Helical" evidence="1">
    <location>
        <begin position="127"/>
        <end position="143"/>
    </location>
</feature>
<gene>
    <name evidence="2" type="ORF">J21TS7_46280</name>
</gene>
<evidence type="ECO:0000256" key="1">
    <source>
        <dbReference type="SAM" id="Phobius"/>
    </source>
</evidence>
<evidence type="ECO:0000313" key="2">
    <source>
        <dbReference type="EMBL" id="GIO56310.1"/>
    </source>
</evidence>
<keyword evidence="1" id="KW-0472">Membrane</keyword>
<protein>
    <submittedName>
        <fullName evidence="2">Membrane protein</fullName>
    </submittedName>
</protein>
<dbReference type="EMBL" id="BORU01000002">
    <property type="protein sequence ID" value="GIO56310.1"/>
    <property type="molecule type" value="Genomic_DNA"/>
</dbReference>
<accession>A0ABQ4LJ83</accession>
<evidence type="ECO:0000313" key="3">
    <source>
        <dbReference type="Proteomes" id="UP000676601"/>
    </source>
</evidence>
<reference evidence="2 3" key="1">
    <citation type="submission" date="2021-03" db="EMBL/GenBank/DDBJ databases">
        <title>Antimicrobial resistance genes in bacteria isolated from Japanese honey, and their potential for conferring macrolide and lincosamide resistance in the American foulbrood pathogen Paenibacillus larvae.</title>
        <authorList>
            <person name="Okamoto M."/>
            <person name="Kumagai M."/>
            <person name="Kanamori H."/>
            <person name="Takamatsu D."/>
        </authorList>
    </citation>
    <scope>NUCLEOTIDE SEQUENCE [LARGE SCALE GENOMIC DNA]</scope>
    <source>
        <strain evidence="2 3">J21TS7</strain>
    </source>
</reference>
<feature type="transmembrane region" description="Helical" evidence="1">
    <location>
        <begin position="150"/>
        <end position="175"/>
    </location>
</feature>
<dbReference type="InterPro" id="IPR049500">
    <property type="entry name" value="Peptidase_M50B-like"/>
</dbReference>
<feature type="transmembrane region" description="Helical" evidence="1">
    <location>
        <begin position="6"/>
        <end position="23"/>
    </location>
</feature>
<proteinExistence type="predicted"/>
<sequence>MPVNKSLKAVLFLVASAILTRLIPFSSWFRTLDTMIHEFGHAVVTLLLSGRVLRIELNADHSGTTYSYLSSGWSSVLVSLSGYTIASIFAVLLFYGYAKRKQAAGLILITLLAAVNLLFFVRNSYGVWWLVIFMALNIVFYLLGSTVRNFYYLLLAFLCLEESVVGPLTLAITSLTNPRQAGDAANLAHMTVLPAIAWSVLFLLFALWCTTQSLTLFWRKPARKPAANTSMRTG</sequence>
<feature type="transmembrane region" description="Helical" evidence="1">
    <location>
        <begin position="103"/>
        <end position="121"/>
    </location>
</feature>
<keyword evidence="3" id="KW-1185">Reference proteome</keyword>
<feature type="transmembrane region" description="Helical" evidence="1">
    <location>
        <begin position="73"/>
        <end position="96"/>
    </location>
</feature>
<name>A0ABQ4LJ83_9BACL</name>
<keyword evidence="1" id="KW-0812">Transmembrane</keyword>
<feature type="transmembrane region" description="Helical" evidence="1">
    <location>
        <begin position="195"/>
        <end position="218"/>
    </location>
</feature>
<dbReference type="Proteomes" id="UP000676601">
    <property type="component" value="Unassembled WGS sequence"/>
</dbReference>
<dbReference type="Pfam" id="PF13398">
    <property type="entry name" value="Peptidase_M50B"/>
    <property type="match status" value="1"/>
</dbReference>
<comment type="caution">
    <text evidence="2">The sequence shown here is derived from an EMBL/GenBank/DDBJ whole genome shotgun (WGS) entry which is preliminary data.</text>
</comment>
<keyword evidence="1" id="KW-1133">Transmembrane helix</keyword>